<dbReference type="Gene3D" id="6.10.160.10">
    <property type="match status" value="1"/>
</dbReference>
<evidence type="ECO:0000256" key="5">
    <source>
        <dbReference type="ARBA" id="ARBA00023274"/>
    </source>
</evidence>
<dbReference type="GO" id="GO:0003735">
    <property type="term" value="F:structural constituent of ribosome"/>
    <property type="evidence" value="ECO:0007669"/>
    <property type="project" value="InterPro"/>
</dbReference>
<sequence>MPRVKGGTVTRKRRKKIIKLSKGYYGSKHTLFKTAKEQVMKSYTYAYRDRRQKKRDFRRLWIARINAAARINGMSYSTLIHGLKLAGIEMNRKMLADLAVTDAAAFAAVAEQAKAALAK</sequence>
<reference evidence="10 13" key="1">
    <citation type="submission" date="2016-02" db="EMBL/GenBank/DDBJ databases">
        <authorList>
            <person name="Strepis N."/>
        </authorList>
    </citation>
    <scope>NUCLEOTIDE SEQUENCE [LARGE SCALE GENOMIC DNA]</scope>
    <source>
        <strain evidence="10">Trichococcus flocculiformis</strain>
    </source>
</reference>
<evidence type="ECO:0000313" key="12">
    <source>
        <dbReference type="EMBL" id="SFH58507.1"/>
    </source>
</evidence>
<keyword evidence="2 8" id="KW-0699">rRNA-binding</keyword>
<dbReference type="GO" id="GO:0006412">
    <property type="term" value="P:translation"/>
    <property type="evidence" value="ECO:0007669"/>
    <property type="project" value="InterPro"/>
</dbReference>
<organism evidence="11 15">
    <name type="scientific">Trichococcus flocculiformis</name>
    <dbReference type="NCBI Taxonomy" id="82803"/>
    <lineage>
        <taxon>Bacteria</taxon>
        <taxon>Bacillati</taxon>
        <taxon>Bacillota</taxon>
        <taxon>Bacilli</taxon>
        <taxon>Lactobacillales</taxon>
        <taxon>Carnobacteriaceae</taxon>
        <taxon>Trichococcus</taxon>
    </lineage>
</organism>
<dbReference type="STRING" id="82803.SAMN04488048_105138"/>
<dbReference type="PANTHER" id="PTHR10986">
    <property type="entry name" value="39S RIBOSOMAL PROTEIN L20"/>
    <property type="match status" value="1"/>
</dbReference>
<dbReference type="NCBIfam" id="TIGR01032">
    <property type="entry name" value="rplT_bact"/>
    <property type="match status" value="1"/>
</dbReference>
<evidence type="ECO:0000313" key="13">
    <source>
        <dbReference type="Proteomes" id="UP000195947"/>
    </source>
</evidence>
<evidence type="ECO:0000313" key="15">
    <source>
        <dbReference type="Proteomes" id="UP000589373"/>
    </source>
</evidence>
<reference evidence="12 14" key="2">
    <citation type="submission" date="2016-10" db="EMBL/GenBank/DDBJ databases">
        <authorList>
            <person name="Varghese N."/>
            <person name="Submissions S."/>
        </authorList>
    </citation>
    <scope>NUCLEOTIDE SEQUENCE [LARGE SCALE GENOMIC DNA]</scope>
    <source>
        <strain evidence="12 14">DSM 2094</strain>
    </source>
</reference>
<dbReference type="InterPro" id="IPR035566">
    <property type="entry name" value="Ribosomal_protein_bL20_C"/>
</dbReference>
<dbReference type="HAMAP" id="MF_00382">
    <property type="entry name" value="Ribosomal_bL20"/>
    <property type="match status" value="1"/>
</dbReference>
<evidence type="ECO:0000256" key="3">
    <source>
        <dbReference type="ARBA" id="ARBA00022884"/>
    </source>
</evidence>
<dbReference type="Proteomes" id="UP000199686">
    <property type="component" value="Unassembled WGS sequence"/>
</dbReference>
<dbReference type="SUPFAM" id="SSF74731">
    <property type="entry name" value="Ribosomal protein L20"/>
    <property type="match status" value="1"/>
</dbReference>
<dbReference type="Gene3D" id="1.10.1900.20">
    <property type="entry name" value="Ribosomal protein L20"/>
    <property type="match status" value="1"/>
</dbReference>
<dbReference type="PRINTS" id="PR00062">
    <property type="entry name" value="RIBOSOMALL20"/>
</dbReference>
<evidence type="ECO:0000256" key="9">
    <source>
        <dbReference type="RuleBase" id="RU000560"/>
    </source>
</evidence>
<evidence type="ECO:0000313" key="14">
    <source>
        <dbReference type="Proteomes" id="UP000199686"/>
    </source>
</evidence>
<keyword evidence="3 8" id="KW-0694">RNA-binding</keyword>
<dbReference type="InterPro" id="IPR005813">
    <property type="entry name" value="Ribosomal_bL20"/>
</dbReference>
<dbReference type="GO" id="GO:0005840">
    <property type="term" value="C:ribosome"/>
    <property type="evidence" value="ECO:0007669"/>
    <property type="project" value="UniProtKB-KW"/>
</dbReference>
<dbReference type="PROSITE" id="PS00937">
    <property type="entry name" value="RIBOSOMAL_L20"/>
    <property type="match status" value="1"/>
</dbReference>
<dbReference type="EMBL" id="FJMZ01000004">
    <property type="protein sequence ID" value="CZQ85244.1"/>
    <property type="molecule type" value="Genomic_DNA"/>
</dbReference>
<keyword evidence="5 8" id="KW-0687">Ribonucleoprotein</keyword>
<dbReference type="GO" id="GO:1990904">
    <property type="term" value="C:ribonucleoprotein complex"/>
    <property type="evidence" value="ECO:0007669"/>
    <property type="project" value="UniProtKB-KW"/>
</dbReference>
<gene>
    <name evidence="8 11" type="primary">rplT</name>
    <name evidence="11" type="ORF">GX662_10545</name>
    <name evidence="12" type="ORF">SAMN04488507_100469</name>
    <name evidence="10" type="ORF">TFLO_624</name>
</gene>
<name>A0A143YC83_9LACT</name>
<dbReference type="FunFam" id="1.10.1900.20:FF:000001">
    <property type="entry name" value="50S ribosomal protein L20"/>
    <property type="match status" value="1"/>
</dbReference>
<dbReference type="RefSeq" id="WP_068559936.1">
    <property type="nucleotide sequence ID" value="NZ_CP089787.1"/>
</dbReference>
<dbReference type="EMBL" id="JAAZCD010000235">
    <property type="protein sequence ID" value="NLD32674.1"/>
    <property type="molecule type" value="Genomic_DNA"/>
</dbReference>
<protein>
    <recommendedName>
        <fullName evidence="7 8">Large ribosomal subunit protein bL20</fullName>
    </recommendedName>
</protein>
<evidence type="ECO:0000256" key="7">
    <source>
        <dbReference type="ARBA" id="ARBA00035172"/>
    </source>
</evidence>
<comment type="similarity">
    <text evidence="1 8 9">Belongs to the bacterial ribosomal protein bL20 family.</text>
</comment>
<dbReference type="Pfam" id="PF00453">
    <property type="entry name" value="Ribosomal_L20"/>
    <property type="match status" value="1"/>
</dbReference>
<evidence type="ECO:0000313" key="10">
    <source>
        <dbReference type="EMBL" id="CZQ85244.1"/>
    </source>
</evidence>
<proteinExistence type="inferred from homology"/>
<dbReference type="Proteomes" id="UP000589373">
    <property type="component" value="Unassembled WGS sequence"/>
</dbReference>
<evidence type="ECO:0000256" key="2">
    <source>
        <dbReference type="ARBA" id="ARBA00022730"/>
    </source>
</evidence>
<keyword evidence="13" id="KW-1185">Reference proteome</keyword>
<dbReference type="AlphaFoldDB" id="A0A143YC83"/>
<dbReference type="GO" id="GO:0019843">
    <property type="term" value="F:rRNA binding"/>
    <property type="evidence" value="ECO:0007669"/>
    <property type="project" value="UniProtKB-UniRule"/>
</dbReference>
<dbReference type="CDD" id="cd07026">
    <property type="entry name" value="Ribosomal_L20"/>
    <property type="match status" value="1"/>
</dbReference>
<dbReference type="InterPro" id="IPR049946">
    <property type="entry name" value="RIBOSOMAL_L20_CS"/>
</dbReference>
<keyword evidence="4 8" id="KW-0689">Ribosomal protein</keyword>
<dbReference type="EMBL" id="FOQC01000004">
    <property type="protein sequence ID" value="SFH58507.1"/>
    <property type="molecule type" value="Genomic_DNA"/>
</dbReference>
<dbReference type="Proteomes" id="UP000195947">
    <property type="component" value="Unassembled WGS sequence"/>
</dbReference>
<comment type="caution">
    <text evidence="11">The sequence shown here is derived from an EMBL/GenBank/DDBJ whole genome shotgun (WGS) entry which is preliminary data.</text>
</comment>
<evidence type="ECO:0000256" key="1">
    <source>
        <dbReference type="ARBA" id="ARBA00007698"/>
    </source>
</evidence>
<comment type="function">
    <text evidence="6 8 9">Binds directly to 23S ribosomal RNA and is necessary for the in vitro assembly process of the 50S ribosomal subunit. It is not involved in the protein synthesizing functions of that subunit.</text>
</comment>
<reference evidence="11 15" key="3">
    <citation type="journal article" date="2020" name="Biotechnol. Biofuels">
        <title>New insights from the biogas microbiome by comprehensive genome-resolved metagenomics of nearly 1600 species originating from multiple anaerobic digesters.</title>
        <authorList>
            <person name="Campanaro S."/>
            <person name="Treu L."/>
            <person name="Rodriguez-R L.M."/>
            <person name="Kovalovszki A."/>
            <person name="Ziels R.M."/>
            <person name="Maus I."/>
            <person name="Zhu X."/>
            <person name="Kougias P.G."/>
            <person name="Basile A."/>
            <person name="Luo G."/>
            <person name="Schluter A."/>
            <person name="Konstantinidis K.T."/>
            <person name="Angelidaki I."/>
        </authorList>
    </citation>
    <scope>NUCLEOTIDE SEQUENCE [LARGE SCALE GENOMIC DNA]</scope>
    <source>
        <strain evidence="11">AS07pgkLD_105</strain>
    </source>
</reference>
<accession>A0A143YC83</accession>
<evidence type="ECO:0000256" key="6">
    <source>
        <dbReference type="ARBA" id="ARBA00024775"/>
    </source>
</evidence>
<evidence type="ECO:0000256" key="8">
    <source>
        <dbReference type="HAMAP-Rule" id="MF_00382"/>
    </source>
</evidence>
<evidence type="ECO:0000313" key="11">
    <source>
        <dbReference type="EMBL" id="NLD32674.1"/>
    </source>
</evidence>
<evidence type="ECO:0000256" key="4">
    <source>
        <dbReference type="ARBA" id="ARBA00022980"/>
    </source>
</evidence>
<dbReference type="GO" id="GO:0000027">
    <property type="term" value="P:ribosomal large subunit assembly"/>
    <property type="evidence" value="ECO:0007669"/>
    <property type="project" value="UniProtKB-UniRule"/>
</dbReference>